<accession>A0AAU9U732</accession>
<sequence>MIKYNISAYGAPRSPEYGTECEVRVRLQSGWACGVHRVADNCTHFFSFLGVPYAAQPIGERRFRELEPVEPWNDFYDATYERPICPQYDVLYGRLQESHQMNEACIYANIHVPLKALPVYRVRPPALVPQPPHQAGLSENENDPGLPILVFIHGGGFAFGSGGIGLHGPEFLMRKDVIVITFNYRLNVFGFLSLNSSSIPGNNGLRDVVTLLQWVQVNAKSFGGDPNNVTLAGQSAGASIAHLISMSKAADGLFQRVILMSGTGLPNFFTSSPAYAELVANSFLSNLGINATDPEDIHRQLIATPIEDIMESNKLLQEYFGLVVFAPVVETPFPGVTTILDEDPEILMAKGCGINIPMLVGFTNAECETFRHNFEKFDILSRLKENPLLMLSPSLIFKLPPKNALDLAQKVNKRYFDGVPTLDKYIKSCSDAYYIYPAIKFAKIRASMKGAPVFLYQYSYEADFSVIKESMDLDYKGAGHIEDMTFIFRANAMEDVKGFSPPTQQDKLMANWMTTFVKDFIDCNDPTCNKHYVSSWPPVDYHMTVQYQNIEMPKFYHFTELTEEQQDMVQFFDSLQNRIS</sequence>
<dbReference type="Proteomes" id="UP001153954">
    <property type="component" value="Unassembled WGS sequence"/>
</dbReference>
<protein>
    <recommendedName>
        <fullName evidence="6">Carboxylic ester hydrolase</fullName>
        <ecNumber evidence="6">3.1.1.-</ecNumber>
    </recommendedName>
</protein>
<dbReference type="AlphaFoldDB" id="A0AAU9U732"/>
<gene>
    <name evidence="8" type="ORF">EEDITHA_LOCUS10444</name>
</gene>
<proteinExistence type="inferred from homology"/>
<dbReference type="Gene3D" id="3.40.50.1820">
    <property type="entry name" value="alpha/beta hydrolase"/>
    <property type="match status" value="1"/>
</dbReference>
<dbReference type="EMBL" id="CAKOGL010000014">
    <property type="protein sequence ID" value="CAH2094933.1"/>
    <property type="molecule type" value="Genomic_DNA"/>
</dbReference>
<dbReference type="InterPro" id="IPR019826">
    <property type="entry name" value="Carboxylesterase_B_AS"/>
</dbReference>
<evidence type="ECO:0000256" key="3">
    <source>
        <dbReference type="ARBA" id="ARBA00022801"/>
    </source>
</evidence>
<keyword evidence="5" id="KW-0325">Glycoprotein</keyword>
<keyword evidence="9" id="KW-1185">Reference proteome</keyword>
<feature type="domain" description="Carboxylesterase type B" evidence="7">
    <location>
        <begin position="26"/>
        <end position="554"/>
    </location>
</feature>
<dbReference type="SUPFAM" id="SSF53474">
    <property type="entry name" value="alpha/beta-Hydrolases"/>
    <property type="match status" value="1"/>
</dbReference>
<evidence type="ECO:0000256" key="6">
    <source>
        <dbReference type="RuleBase" id="RU361235"/>
    </source>
</evidence>
<dbReference type="PANTHER" id="PTHR11559">
    <property type="entry name" value="CARBOXYLESTERASE"/>
    <property type="match status" value="1"/>
</dbReference>
<evidence type="ECO:0000256" key="4">
    <source>
        <dbReference type="ARBA" id="ARBA00023157"/>
    </source>
</evidence>
<keyword evidence="4" id="KW-1015">Disulfide bond</keyword>
<keyword evidence="2" id="KW-0719">Serine esterase</keyword>
<name>A0AAU9U732_EUPED</name>
<evidence type="ECO:0000313" key="9">
    <source>
        <dbReference type="Proteomes" id="UP001153954"/>
    </source>
</evidence>
<comment type="caution">
    <text evidence="8">The sequence shown here is derived from an EMBL/GenBank/DDBJ whole genome shotgun (WGS) entry which is preliminary data.</text>
</comment>
<keyword evidence="3 6" id="KW-0378">Hydrolase</keyword>
<evidence type="ECO:0000259" key="7">
    <source>
        <dbReference type="Pfam" id="PF00135"/>
    </source>
</evidence>
<evidence type="ECO:0000256" key="2">
    <source>
        <dbReference type="ARBA" id="ARBA00022487"/>
    </source>
</evidence>
<dbReference type="InterPro" id="IPR050309">
    <property type="entry name" value="Type-B_Carboxylest/Lipase"/>
</dbReference>
<dbReference type="EC" id="3.1.1.-" evidence="6"/>
<dbReference type="Pfam" id="PF00135">
    <property type="entry name" value="COesterase"/>
    <property type="match status" value="1"/>
</dbReference>
<evidence type="ECO:0000313" key="8">
    <source>
        <dbReference type="EMBL" id="CAH2094933.1"/>
    </source>
</evidence>
<reference evidence="8" key="1">
    <citation type="submission" date="2022-03" db="EMBL/GenBank/DDBJ databases">
        <authorList>
            <person name="Tunstrom K."/>
        </authorList>
    </citation>
    <scope>NUCLEOTIDE SEQUENCE</scope>
</reference>
<organism evidence="8 9">
    <name type="scientific">Euphydryas editha</name>
    <name type="common">Edith's checkerspot</name>
    <dbReference type="NCBI Taxonomy" id="104508"/>
    <lineage>
        <taxon>Eukaryota</taxon>
        <taxon>Metazoa</taxon>
        <taxon>Ecdysozoa</taxon>
        <taxon>Arthropoda</taxon>
        <taxon>Hexapoda</taxon>
        <taxon>Insecta</taxon>
        <taxon>Pterygota</taxon>
        <taxon>Neoptera</taxon>
        <taxon>Endopterygota</taxon>
        <taxon>Lepidoptera</taxon>
        <taxon>Glossata</taxon>
        <taxon>Ditrysia</taxon>
        <taxon>Papilionoidea</taxon>
        <taxon>Nymphalidae</taxon>
        <taxon>Nymphalinae</taxon>
        <taxon>Euphydryas</taxon>
    </lineage>
</organism>
<dbReference type="InterPro" id="IPR029058">
    <property type="entry name" value="AB_hydrolase_fold"/>
</dbReference>
<dbReference type="PROSITE" id="PS00122">
    <property type="entry name" value="CARBOXYLESTERASE_B_1"/>
    <property type="match status" value="1"/>
</dbReference>
<dbReference type="GO" id="GO:0052689">
    <property type="term" value="F:carboxylic ester hydrolase activity"/>
    <property type="evidence" value="ECO:0007669"/>
    <property type="project" value="UniProtKB-KW"/>
</dbReference>
<comment type="similarity">
    <text evidence="1 6">Belongs to the type-B carboxylesterase/lipase family.</text>
</comment>
<evidence type="ECO:0000256" key="1">
    <source>
        <dbReference type="ARBA" id="ARBA00005964"/>
    </source>
</evidence>
<dbReference type="InterPro" id="IPR002018">
    <property type="entry name" value="CarbesteraseB"/>
</dbReference>
<evidence type="ECO:0000256" key="5">
    <source>
        <dbReference type="ARBA" id="ARBA00023180"/>
    </source>
</evidence>